<evidence type="ECO:0000313" key="2">
    <source>
        <dbReference type="Proteomes" id="UP000070700"/>
    </source>
</evidence>
<name>A0A194XWC3_MOLSC</name>
<organism evidence="1 2">
    <name type="scientific">Mollisia scopiformis</name>
    <name type="common">Conifer needle endophyte fungus</name>
    <name type="synonym">Phialocephala scopiformis</name>
    <dbReference type="NCBI Taxonomy" id="149040"/>
    <lineage>
        <taxon>Eukaryota</taxon>
        <taxon>Fungi</taxon>
        <taxon>Dikarya</taxon>
        <taxon>Ascomycota</taxon>
        <taxon>Pezizomycotina</taxon>
        <taxon>Leotiomycetes</taxon>
        <taxon>Helotiales</taxon>
        <taxon>Mollisiaceae</taxon>
        <taxon>Mollisia</taxon>
    </lineage>
</organism>
<dbReference type="EMBL" id="KQ947404">
    <property type="protein sequence ID" value="KUJ24319.1"/>
    <property type="molecule type" value="Genomic_DNA"/>
</dbReference>
<protein>
    <submittedName>
        <fullName evidence="1">Uncharacterized protein</fullName>
    </submittedName>
</protein>
<sequence length="126" mass="13901">MAILSTDYLDFAFVSEDPAQKERIKAILSSDSEGKMIVKNFPANGFGQNQFIIVPNSEVTIVDNFKLRSIPMATDCKCLPTTVKSVMPMGCIRDCKPPQDRSFGNGYDMHSFPLHGMPAATVKEPL</sequence>
<keyword evidence="2" id="KW-1185">Reference proteome</keyword>
<dbReference type="Proteomes" id="UP000070700">
    <property type="component" value="Unassembled WGS sequence"/>
</dbReference>
<dbReference type="KEGG" id="psco:LY89DRAFT_727351"/>
<accession>A0A194XWC3</accession>
<gene>
    <name evidence="1" type="ORF">LY89DRAFT_727351</name>
</gene>
<dbReference type="GeneID" id="28828870"/>
<evidence type="ECO:0000313" key="1">
    <source>
        <dbReference type="EMBL" id="KUJ24319.1"/>
    </source>
</evidence>
<dbReference type="AlphaFoldDB" id="A0A194XWC3"/>
<dbReference type="InParanoid" id="A0A194XWC3"/>
<reference evidence="1 2" key="1">
    <citation type="submission" date="2015-10" db="EMBL/GenBank/DDBJ databases">
        <title>Full genome of DAOMC 229536 Phialocephala scopiformis, a fungal endophyte of spruce producing the potent anti-insectan compound rugulosin.</title>
        <authorList>
            <consortium name="DOE Joint Genome Institute"/>
            <person name="Walker A.K."/>
            <person name="Frasz S.L."/>
            <person name="Seifert K.A."/>
            <person name="Miller J.D."/>
            <person name="Mondo S.J."/>
            <person name="Labutti K."/>
            <person name="Lipzen A."/>
            <person name="Dockter R."/>
            <person name="Kennedy M."/>
            <person name="Grigoriev I.V."/>
            <person name="Spatafora J.W."/>
        </authorList>
    </citation>
    <scope>NUCLEOTIDE SEQUENCE [LARGE SCALE GENOMIC DNA]</scope>
    <source>
        <strain evidence="1 2">CBS 120377</strain>
    </source>
</reference>
<dbReference type="RefSeq" id="XP_018078674.1">
    <property type="nucleotide sequence ID" value="XM_018219144.1"/>
</dbReference>
<proteinExistence type="predicted"/>